<evidence type="ECO:0000313" key="6">
    <source>
        <dbReference type="EMBL" id="ADW70917.1"/>
    </source>
</evidence>
<evidence type="ECO:0000256" key="3">
    <source>
        <dbReference type="ARBA" id="ARBA00022692"/>
    </source>
</evidence>
<dbReference type="EMBL" id="CP002481">
    <property type="protein sequence ID" value="ADW70917.1"/>
    <property type="molecule type" value="Genomic_DNA"/>
</dbReference>
<evidence type="ECO:0000256" key="1">
    <source>
        <dbReference type="ARBA" id="ARBA00004236"/>
    </source>
</evidence>
<evidence type="ECO:0008006" key="8">
    <source>
        <dbReference type="Google" id="ProtNLM"/>
    </source>
</evidence>
<dbReference type="Pfam" id="PF04347">
    <property type="entry name" value="FliO"/>
    <property type="match status" value="1"/>
</dbReference>
<dbReference type="InterPro" id="IPR022781">
    <property type="entry name" value="Flagellar_biosynth_FliO"/>
</dbReference>
<gene>
    <name evidence="6" type="ordered locus">AciX9_4137</name>
</gene>
<accession>E8X633</accession>
<dbReference type="AlphaFoldDB" id="E8X633"/>
<keyword evidence="7" id="KW-1185">Reference proteome</keyword>
<dbReference type="HOGENOM" id="CLU_2058056_0_0_0"/>
<proteinExistence type="predicted"/>
<evidence type="ECO:0000313" key="7">
    <source>
        <dbReference type="Proteomes" id="UP000000343"/>
    </source>
</evidence>
<evidence type="ECO:0000256" key="4">
    <source>
        <dbReference type="ARBA" id="ARBA00022989"/>
    </source>
</evidence>
<reference evidence="7" key="1">
    <citation type="submission" date="2011-01" db="EMBL/GenBank/DDBJ databases">
        <title>Complete sequence of plasmid1 of Acidobacterium sp. MP5ACTX9.</title>
        <authorList>
            <consortium name="US DOE Joint Genome Institute"/>
            <person name="Lucas S."/>
            <person name="Copeland A."/>
            <person name="Lapidus A."/>
            <person name="Cheng J.-F."/>
            <person name="Goodwin L."/>
            <person name="Pitluck S."/>
            <person name="Teshima H."/>
            <person name="Detter J.C."/>
            <person name="Han C."/>
            <person name="Tapia R."/>
            <person name="Land M."/>
            <person name="Hauser L."/>
            <person name="Kyrpides N."/>
            <person name="Ivanova N."/>
            <person name="Ovchinnikova G."/>
            <person name="Pagani I."/>
            <person name="Rawat S.R."/>
            <person name="Mannisto M."/>
            <person name="Haggblom M.M."/>
            <person name="Woyke T."/>
        </authorList>
    </citation>
    <scope>NUCLEOTIDE SEQUENCE [LARGE SCALE GENOMIC DNA]</scope>
    <source>
        <strain evidence="7">MP5ACTX9</strain>
        <plasmid evidence="7">Plasmid pACIX901</plasmid>
    </source>
</reference>
<dbReference type="GO" id="GO:0016020">
    <property type="term" value="C:membrane"/>
    <property type="evidence" value="ECO:0007669"/>
    <property type="project" value="InterPro"/>
</dbReference>
<organism evidence="7">
    <name type="scientific">Granulicella tundricola (strain ATCC BAA-1859 / DSM 23138 / MP5ACTX9)</name>
    <dbReference type="NCBI Taxonomy" id="1198114"/>
    <lineage>
        <taxon>Bacteria</taxon>
        <taxon>Pseudomonadati</taxon>
        <taxon>Acidobacteriota</taxon>
        <taxon>Terriglobia</taxon>
        <taxon>Terriglobales</taxon>
        <taxon>Acidobacteriaceae</taxon>
        <taxon>Granulicella</taxon>
    </lineage>
</organism>
<dbReference type="GO" id="GO:0044781">
    <property type="term" value="P:bacterial-type flagellum organization"/>
    <property type="evidence" value="ECO:0007669"/>
    <property type="project" value="InterPro"/>
</dbReference>
<dbReference type="RefSeq" id="WP_013572829.1">
    <property type="nucleotide sequence ID" value="NC_015057.1"/>
</dbReference>
<sequence>MSAWQAVARTEDNTSLLDSVDGTSALHGVRSPLGQPITALRPLIAQLTSAWKWLEQKRTQQIATRRLKVAETVSLGEKRFVSILQVDGAQFLIGGAAGNVTLLAILDKQQDAVSMEQPS</sequence>
<keyword evidence="3" id="KW-0812">Transmembrane</keyword>
<keyword evidence="2" id="KW-1003">Cell membrane</keyword>
<evidence type="ECO:0000256" key="5">
    <source>
        <dbReference type="ARBA" id="ARBA00023136"/>
    </source>
</evidence>
<dbReference type="Proteomes" id="UP000000343">
    <property type="component" value="Plasmid pACIX901"/>
</dbReference>
<geneLocation type="plasmid" evidence="6 7">
    <name>pACIX901</name>
</geneLocation>
<evidence type="ECO:0000256" key="2">
    <source>
        <dbReference type="ARBA" id="ARBA00022475"/>
    </source>
</evidence>
<keyword evidence="6" id="KW-0614">Plasmid</keyword>
<comment type="subcellular location">
    <subcellularLocation>
        <location evidence="1">Cell membrane</location>
    </subcellularLocation>
</comment>
<dbReference type="OrthoDB" id="9943990at2"/>
<protein>
    <recommendedName>
        <fullName evidence="8">Flagellar biosynthesis protein FliO</fullName>
    </recommendedName>
</protein>
<dbReference type="KEGG" id="acm:AciX9_4137"/>
<keyword evidence="4" id="KW-1133">Transmembrane helix</keyword>
<keyword evidence="5" id="KW-0472">Membrane</keyword>
<name>E8X633_GRATM</name>